<evidence type="ECO:0000256" key="1">
    <source>
        <dbReference type="SAM" id="MobiDB-lite"/>
    </source>
</evidence>
<protein>
    <submittedName>
        <fullName evidence="2">Uncharacterized protein</fullName>
    </submittedName>
</protein>
<dbReference type="AlphaFoldDB" id="A0A9W7YC32"/>
<feature type="region of interest" description="Disordered" evidence="1">
    <location>
        <begin position="220"/>
        <end position="294"/>
    </location>
</feature>
<gene>
    <name evidence="2" type="ORF">LPJ61_003685</name>
</gene>
<reference evidence="2" key="1">
    <citation type="submission" date="2022-07" db="EMBL/GenBank/DDBJ databases">
        <title>Phylogenomic reconstructions and comparative analyses of Kickxellomycotina fungi.</title>
        <authorList>
            <person name="Reynolds N.K."/>
            <person name="Stajich J.E."/>
            <person name="Barry K."/>
            <person name="Grigoriev I.V."/>
            <person name="Crous P."/>
            <person name="Smith M.E."/>
        </authorList>
    </citation>
    <scope>NUCLEOTIDE SEQUENCE</scope>
    <source>
        <strain evidence="2">BCRC 34381</strain>
    </source>
</reference>
<evidence type="ECO:0000313" key="3">
    <source>
        <dbReference type="Proteomes" id="UP001143981"/>
    </source>
</evidence>
<evidence type="ECO:0000313" key="2">
    <source>
        <dbReference type="EMBL" id="KAJ1729109.1"/>
    </source>
</evidence>
<dbReference type="OrthoDB" id="5549305at2759"/>
<comment type="caution">
    <text evidence="2">The sequence shown here is derived from an EMBL/GenBank/DDBJ whole genome shotgun (WGS) entry which is preliminary data.</text>
</comment>
<keyword evidence="3" id="KW-1185">Reference proteome</keyword>
<name>A0A9W7YC32_9FUNG</name>
<feature type="region of interest" description="Disordered" evidence="1">
    <location>
        <begin position="182"/>
        <end position="202"/>
    </location>
</feature>
<organism evidence="2 3">
    <name type="scientific">Coemansia biformis</name>
    <dbReference type="NCBI Taxonomy" id="1286918"/>
    <lineage>
        <taxon>Eukaryota</taxon>
        <taxon>Fungi</taxon>
        <taxon>Fungi incertae sedis</taxon>
        <taxon>Zoopagomycota</taxon>
        <taxon>Kickxellomycotina</taxon>
        <taxon>Kickxellomycetes</taxon>
        <taxon>Kickxellales</taxon>
        <taxon>Kickxellaceae</taxon>
        <taxon>Coemansia</taxon>
    </lineage>
</organism>
<feature type="compositionally biased region" description="Basic residues" evidence="1">
    <location>
        <begin position="182"/>
        <end position="191"/>
    </location>
</feature>
<feature type="compositionally biased region" description="Acidic residues" evidence="1">
    <location>
        <begin position="229"/>
        <end position="249"/>
    </location>
</feature>
<sequence>MPHGGGRSYNSAMASAMQKVEKNRFQANIRAFVDQHFMTAANLHWDYQQSFKAPHNAEATHQMAEAFRVVHSGVYDRIEHGLGVYFSSLKAKYRTTEDKAMLKQQRDRRRARRIKKAAGRRKVFDKSQYPFLPKEMNTLTCFVPLAMSPEHTDDDGEVKVGALPWRLSVFSKLFHHLDTLRPKRTPRHAHPSLRDTSAPMPEIPSCMIDQAYMAMSRVHRGHAHGHDVDPDDDDDDDVNDEDDDDDADDYNGNGNSNFDDDDDEAGHHADLEDDVEMDSSSDGGPAPSASAMSL</sequence>
<dbReference type="EMBL" id="JANBOI010000672">
    <property type="protein sequence ID" value="KAJ1729109.1"/>
    <property type="molecule type" value="Genomic_DNA"/>
</dbReference>
<proteinExistence type="predicted"/>
<feature type="compositionally biased region" description="Low complexity" evidence="1">
    <location>
        <begin position="280"/>
        <end position="294"/>
    </location>
</feature>
<dbReference type="Proteomes" id="UP001143981">
    <property type="component" value="Unassembled WGS sequence"/>
</dbReference>
<accession>A0A9W7YC32</accession>